<proteinExistence type="predicted"/>
<reference evidence="1 2" key="1">
    <citation type="submission" date="2024-02" db="EMBL/GenBank/DDBJ databases">
        <title>Deinococcus xinjiangensis NBRC 107630.</title>
        <authorList>
            <person name="Ichikawa N."/>
            <person name="Katano-Makiyama Y."/>
            <person name="Hidaka K."/>
        </authorList>
    </citation>
    <scope>NUCLEOTIDE SEQUENCE [LARGE SCALE GENOMIC DNA]</scope>
    <source>
        <strain evidence="1 2">NBRC 107630</strain>
    </source>
</reference>
<accession>A0ABP9V726</accession>
<keyword evidence="2" id="KW-1185">Reference proteome</keyword>
<sequence>MRYFLMTPKRPDAERWPKDVVKDTSNALAAATGAPLPYPEVCLQTEIGREWCGFLFNWSAYIDGLALNTRDRWVNFLYERVAVGAFICTEERARVSLDEFLCKIGVAALAGHSDEA</sequence>
<gene>
    <name evidence="1" type="ORF">Dxin01_00821</name>
</gene>
<dbReference type="Proteomes" id="UP001458946">
    <property type="component" value="Unassembled WGS sequence"/>
</dbReference>
<comment type="caution">
    <text evidence="1">The sequence shown here is derived from an EMBL/GenBank/DDBJ whole genome shotgun (WGS) entry which is preliminary data.</text>
</comment>
<name>A0ABP9V726_9DEIO</name>
<evidence type="ECO:0000313" key="1">
    <source>
        <dbReference type="EMBL" id="GAA5501090.1"/>
    </source>
</evidence>
<protein>
    <submittedName>
        <fullName evidence="1">Uncharacterized protein</fullName>
    </submittedName>
</protein>
<dbReference type="RefSeq" id="WP_353541065.1">
    <property type="nucleotide sequence ID" value="NZ_BAABRN010000006.1"/>
</dbReference>
<evidence type="ECO:0000313" key="2">
    <source>
        <dbReference type="Proteomes" id="UP001458946"/>
    </source>
</evidence>
<dbReference type="EMBL" id="BAABRN010000006">
    <property type="protein sequence ID" value="GAA5501090.1"/>
    <property type="molecule type" value="Genomic_DNA"/>
</dbReference>
<organism evidence="1 2">
    <name type="scientific">Deinococcus xinjiangensis</name>
    <dbReference type="NCBI Taxonomy" id="457454"/>
    <lineage>
        <taxon>Bacteria</taxon>
        <taxon>Thermotogati</taxon>
        <taxon>Deinococcota</taxon>
        <taxon>Deinococci</taxon>
        <taxon>Deinococcales</taxon>
        <taxon>Deinococcaceae</taxon>
        <taxon>Deinococcus</taxon>
    </lineage>
</organism>